<evidence type="ECO:0000313" key="2">
    <source>
        <dbReference type="EMBL" id="OCX43407.1"/>
    </source>
</evidence>
<evidence type="ECO:0000313" key="3">
    <source>
        <dbReference type="Proteomes" id="UP000094873"/>
    </source>
</evidence>
<gene>
    <name evidence="2" type="ORF">A7X81_00005</name>
</gene>
<reference evidence="2 3" key="1">
    <citation type="submission" date="2016-05" db="EMBL/GenBank/DDBJ databases">
        <authorList>
            <person name="Caceres A."/>
            <person name="Munoz I."/>
            <person name="Iraola G."/>
            <person name="Diaz-Viraque F."/>
            <person name="Greif G."/>
            <person name="Collado L."/>
        </authorList>
    </citation>
    <scope>NUCLEOTIDE SEQUENCE [LARGE SCALE GENOMIC DNA]</scope>
    <source>
        <strain evidence="2 3">WBE38</strain>
    </source>
</reference>
<sequence length="481" mass="53469">MHNILEEISKNTKELNKDFDESLKVLKELYKNGVKLDDEQVKKNILEILENGNYKGEKGDAFTYEDFTPEQLQSLKGDSGAKGEDGQSAYEIWLSKEANAGKSEDEFLASLKGEKGDKGETGEQGAKGDKGDKGDGTSKEELKPIVKEVVDELGLSNQAGSIITSTNLPSPDTKAQIGTLYNYCNKEKSTLFICIDKKEQDSVWMDLLSKDEISFRKSLLFSFDLEKIAGQYGGCISDVLFYFEGSGWARTTLIQVGLNKGKFVIKKNGLGGIKSGTQETTQAKEGLSDDYVLEDDEILGTISTANIYGDARYHNITNALKQYYSFSNEEVKDTNGGMCHPLWYAGKNSVTIELFTKEIPTKFFLRGAGSYGQNMIKNLKIGEATILTKKSLKTFSQIATLDLSSTLEQNEELIEFKEFQINTLAPFGTAKENENHAGYIFENATQAEFNNQTNANNDENNLYKDYGKFANLFLITPKGEQ</sequence>
<name>A0AA91FQ86_9BACT</name>
<organism evidence="2 3">
    <name type="scientific">Campylobacter ornithocola</name>
    <dbReference type="NCBI Taxonomy" id="1848766"/>
    <lineage>
        <taxon>Bacteria</taxon>
        <taxon>Pseudomonadati</taxon>
        <taxon>Campylobacterota</taxon>
        <taxon>Epsilonproteobacteria</taxon>
        <taxon>Campylobacterales</taxon>
        <taxon>Campylobacteraceae</taxon>
        <taxon>Campylobacter</taxon>
    </lineage>
</organism>
<comment type="caution">
    <text evidence="2">The sequence shown here is derived from an EMBL/GenBank/DDBJ whole genome shotgun (WGS) entry which is preliminary data.</text>
</comment>
<keyword evidence="3" id="KW-1185">Reference proteome</keyword>
<dbReference type="AlphaFoldDB" id="A0AA91FQ86"/>
<dbReference type="EMBL" id="LXSU01000069">
    <property type="protein sequence ID" value="OCX43407.1"/>
    <property type="molecule type" value="Genomic_DNA"/>
</dbReference>
<dbReference type="Proteomes" id="UP000094873">
    <property type="component" value="Unassembled WGS sequence"/>
</dbReference>
<proteinExistence type="predicted"/>
<feature type="compositionally biased region" description="Basic and acidic residues" evidence="1">
    <location>
        <begin position="112"/>
        <end position="141"/>
    </location>
</feature>
<dbReference type="RefSeq" id="WP_066006877.1">
    <property type="nucleotide sequence ID" value="NZ_LXSU01000069.1"/>
</dbReference>
<protein>
    <submittedName>
        <fullName evidence="2">Uncharacterized protein</fullName>
    </submittedName>
</protein>
<evidence type="ECO:0000256" key="1">
    <source>
        <dbReference type="SAM" id="MobiDB-lite"/>
    </source>
</evidence>
<feature type="region of interest" description="Disordered" evidence="1">
    <location>
        <begin position="111"/>
        <end position="141"/>
    </location>
</feature>
<accession>A0AA91FQ86</accession>